<evidence type="ECO:0008006" key="8">
    <source>
        <dbReference type="Google" id="ProtNLM"/>
    </source>
</evidence>
<dbReference type="GO" id="GO:0042802">
    <property type="term" value="F:identical protein binding"/>
    <property type="evidence" value="ECO:0007669"/>
    <property type="project" value="TreeGrafter"/>
</dbReference>
<reference evidence="6 7" key="1">
    <citation type="journal article" date="2016" name="Nat. Commun.">
        <title>Thousands of microbial genomes shed light on interconnected biogeochemical processes in an aquifer system.</title>
        <authorList>
            <person name="Anantharaman K."/>
            <person name="Brown C.T."/>
            <person name="Hug L.A."/>
            <person name="Sharon I."/>
            <person name="Castelle C.J."/>
            <person name="Probst A.J."/>
            <person name="Thomas B.C."/>
            <person name="Singh A."/>
            <person name="Wilkins M.J."/>
            <person name="Karaoz U."/>
            <person name="Brodie E.L."/>
            <person name="Williams K.H."/>
            <person name="Hubbard S.S."/>
            <person name="Banfield J.F."/>
        </authorList>
    </citation>
    <scope>NUCLEOTIDE SEQUENCE [LARGE SCALE GENOMIC DNA]</scope>
</reference>
<evidence type="ECO:0000256" key="4">
    <source>
        <dbReference type="ARBA" id="ARBA00022898"/>
    </source>
</evidence>
<accession>A0A1F6A628</accession>
<dbReference type="PANTHER" id="PTHR11986">
    <property type="entry name" value="AMINOTRANSFERASE CLASS III"/>
    <property type="match status" value="1"/>
</dbReference>
<comment type="cofactor">
    <cofactor evidence="1">
        <name>pyridoxal 5'-phosphate</name>
        <dbReference type="ChEBI" id="CHEBI:597326"/>
    </cofactor>
</comment>
<dbReference type="Gene3D" id="3.90.1150.10">
    <property type="entry name" value="Aspartate Aminotransferase, domain 1"/>
    <property type="match status" value="1"/>
</dbReference>
<sequence>MNQLIPKNYLVASYPNRGISFVEGSGMYLREKSGEKYLDLGSNYGVSIFGYVHPAITKALTNQINSLVSLHGSFNNPLRSEAARELVAKCKGKMSRVFFSNSGAEAIEAALKFACLSTGKQHFIALKNSYHGKTLGALSATSGDKYRHAFEPLVWDFSHLSITDHQLLASAVTENTAAFLLEPVQGEGGIHVFKEADMKFVQKLCDEKNILLIVDEIQTGVGRTGKFLASEHYGLQPDIICLGKGIAGGIPIGVTLVSEEIALKVPVHIHTSTFGGNPLASAGILAVLAEFENTSLLKHITEMGDYFLRELKTIKSNKIKEARGIGLMLALELYENATSTLKALQQNHIIAIPAGSNIVRFLPSYLITKKEIDLLIATLKRIFNYV</sequence>
<keyword evidence="2" id="KW-0032">Aminotransferase</keyword>
<evidence type="ECO:0000256" key="5">
    <source>
        <dbReference type="RuleBase" id="RU003560"/>
    </source>
</evidence>
<dbReference type="GO" id="GO:0030170">
    <property type="term" value="F:pyridoxal phosphate binding"/>
    <property type="evidence" value="ECO:0007669"/>
    <property type="project" value="InterPro"/>
</dbReference>
<dbReference type="Gene3D" id="3.40.640.10">
    <property type="entry name" value="Type I PLP-dependent aspartate aminotransferase-like (Major domain)"/>
    <property type="match status" value="1"/>
</dbReference>
<name>A0A1F6A628_9BACT</name>
<dbReference type="PROSITE" id="PS00600">
    <property type="entry name" value="AA_TRANSFER_CLASS_3"/>
    <property type="match status" value="1"/>
</dbReference>
<dbReference type="Proteomes" id="UP000177092">
    <property type="component" value="Unassembled WGS sequence"/>
</dbReference>
<dbReference type="InterPro" id="IPR015422">
    <property type="entry name" value="PyrdxlP-dep_Trfase_small"/>
</dbReference>
<dbReference type="STRING" id="1798384.A3D03_01145"/>
<keyword evidence="4 5" id="KW-0663">Pyridoxal phosphate</keyword>
<evidence type="ECO:0000313" key="7">
    <source>
        <dbReference type="Proteomes" id="UP000177092"/>
    </source>
</evidence>
<dbReference type="SUPFAM" id="SSF53383">
    <property type="entry name" value="PLP-dependent transferases"/>
    <property type="match status" value="1"/>
</dbReference>
<evidence type="ECO:0000256" key="1">
    <source>
        <dbReference type="ARBA" id="ARBA00001933"/>
    </source>
</evidence>
<dbReference type="InterPro" id="IPR050103">
    <property type="entry name" value="Class-III_PLP-dep_AT"/>
</dbReference>
<dbReference type="Pfam" id="PF00202">
    <property type="entry name" value="Aminotran_3"/>
    <property type="match status" value="1"/>
</dbReference>
<dbReference type="CDD" id="cd00610">
    <property type="entry name" value="OAT_like"/>
    <property type="match status" value="1"/>
</dbReference>
<evidence type="ECO:0000313" key="6">
    <source>
        <dbReference type="EMBL" id="OGG20121.1"/>
    </source>
</evidence>
<dbReference type="InterPro" id="IPR015421">
    <property type="entry name" value="PyrdxlP-dep_Trfase_major"/>
</dbReference>
<dbReference type="EMBL" id="MFJN01000056">
    <property type="protein sequence ID" value="OGG20121.1"/>
    <property type="molecule type" value="Genomic_DNA"/>
</dbReference>
<organism evidence="6 7">
    <name type="scientific">Candidatus Gottesmanbacteria bacterium RIFCSPHIGHO2_02_FULL_40_13</name>
    <dbReference type="NCBI Taxonomy" id="1798384"/>
    <lineage>
        <taxon>Bacteria</taxon>
        <taxon>Candidatus Gottesmaniibacteriota</taxon>
    </lineage>
</organism>
<evidence type="ECO:0000256" key="3">
    <source>
        <dbReference type="ARBA" id="ARBA00022679"/>
    </source>
</evidence>
<dbReference type="PIRSF" id="PIRSF000521">
    <property type="entry name" value="Transaminase_4ab_Lys_Orn"/>
    <property type="match status" value="1"/>
</dbReference>
<comment type="similarity">
    <text evidence="5">Belongs to the class-III pyridoxal-phosphate-dependent aminotransferase family.</text>
</comment>
<dbReference type="FunFam" id="3.40.640.10:FF:000004">
    <property type="entry name" value="Acetylornithine aminotransferase"/>
    <property type="match status" value="1"/>
</dbReference>
<keyword evidence="3" id="KW-0808">Transferase</keyword>
<dbReference type="InterPro" id="IPR005814">
    <property type="entry name" value="Aminotrans_3"/>
</dbReference>
<comment type="caution">
    <text evidence="6">The sequence shown here is derived from an EMBL/GenBank/DDBJ whole genome shotgun (WGS) entry which is preliminary data.</text>
</comment>
<dbReference type="InterPro" id="IPR015424">
    <property type="entry name" value="PyrdxlP-dep_Trfase"/>
</dbReference>
<evidence type="ECO:0000256" key="2">
    <source>
        <dbReference type="ARBA" id="ARBA00022576"/>
    </source>
</evidence>
<dbReference type="GO" id="GO:0008483">
    <property type="term" value="F:transaminase activity"/>
    <property type="evidence" value="ECO:0007669"/>
    <property type="project" value="UniProtKB-KW"/>
</dbReference>
<dbReference type="AlphaFoldDB" id="A0A1F6A628"/>
<protein>
    <recommendedName>
        <fullName evidence="8">Acetylornithine aminotransferase</fullName>
    </recommendedName>
</protein>
<proteinExistence type="inferred from homology"/>
<gene>
    <name evidence="6" type="ORF">A3D03_01145</name>
</gene>
<dbReference type="PANTHER" id="PTHR11986:SF79">
    <property type="entry name" value="ACETYLORNITHINE AMINOTRANSFERASE, MITOCHONDRIAL"/>
    <property type="match status" value="1"/>
</dbReference>
<dbReference type="InterPro" id="IPR049704">
    <property type="entry name" value="Aminotrans_3_PPA_site"/>
</dbReference>